<protein>
    <submittedName>
        <fullName evidence="2">Uncharacterized protein</fullName>
    </submittedName>
</protein>
<sequence>MIIFREVQLFSPSRWHAAYAVSGIPFFFNFSLAFTGARNVALDRSMVSFLLRCGSSADMLKLAILLLLACLCCGAMSGPSRECTLLLLSHNCVKTFLSLGPSLVNTVAFTGLLWRVGFSLSCLSLEKALAFCEGRVPLDVVTGLSLLFLGLLFLSHDSDSENWDLIVVFFANFMKFICGEVPRITVRRVSLSDAWVTGRGSPYYPVDNKVIDVRNVDVLPRHPITAELVLLVGVCGLCFLADPRDSCFLWPRADYVPCGSVELLGHFGSFQVLGLGQLPIMWSGLAARMILHVITYDNI</sequence>
<comment type="caution">
    <text evidence="2">The sequence shown here is derived from an EMBL/GenBank/DDBJ whole genome shotgun (WGS) entry which is preliminary data.</text>
</comment>
<evidence type="ECO:0000313" key="2">
    <source>
        <dbReference type="EMBL" id="GJU08131.1"/>
    </source>
</evidence>
<dbReference type="Proteomes" id="UP001151760">
    <property type="component" value="Unassembled WGS sequence"/>
</dbReference>
<evidence type="ECO:0000256" key="1">
    <source>
        <dbReference type="SAM" id="Phobius"/>
    </source>
</evidence>
<reference evidence="2" key="2">
    <citation type="submission" date="2022-01" db="EMBL/GenBank/DDBJ databases">
        <authorList>
            <person name="Yamashiro T."/>
            <person name="Shiraishi A."/>
            <person name="Satake H."/>
            <person name="Nakayama K."/>
        </authorList>
    </citation>
    <scope>NUCLEOTIDE SEQUENCE</scope>
</reference>
<feature type="transmembrane region" description="Helical" evidence="1">
    <location>
        <begin position="17"/>
        <end position="37"/>
    </location>
</feature>
<organism evidence="2 3">
    <name type="scientific">Tanacetum coccineum</name>
    <dbReference type="NCBI Taxonomy" id="301880"/>
    <lineage>
        <taxon>Eukaryota</taxon>
        <taxon>Viridiplantae</taxon>
        <taxon>Streptophyta</taxon>
        <taxon>Embryophyta</taxon>
        <taxon>Tracheophyta</taxon>
        <taxon>Spermatophyta</taxon>
        <taxon>Magnoliopsida</taxon>
        <taxon>eudicotyledons</taxon>
        <taxon>Gunneridae</taxon>
        <taxon>Pentapetalae</taxon>
        <taxon>asterids</taxon>
        <taxon>campanulids</taxon>
        <taxon>Asterales</taxon>
        <taxon>Asteraceae</taxon>
        <taxon>Asteroideae</taxon>
        <taxon>Anthemideae</taxon>
        <taxon>Anthemidinae</taxon>
        <taxon>Tanacetum</taxon>
    </lineage>
</organism>
<evidence type="ECO:0000313" key="3">
    <source>
        <dbReference type="Proteomes" id="UP001151760"/>
    </source>
</evidence>
<accession>A0ABQ5J754</accession>
<feature type="transmembrane region" description="Helical" evidence="1">
    <location>
        <begin position="58"/>
        <end position="77"/>
    </location>
</feature>
<name>A0ABQ5J754_9ASTR</name>
<dbReference type="EMBL" id="BQNB010021603">
    <property type="protein sequence ID" value="GJU08131.1"/>
    <property type="molecule type" value="Genomic_DNA"/>
</dbReference>
<keyword evidence="3" id="KW-1185">Reference proteome</keyword>
<reference evidence="2" key="1">
    <citation type="journal article" date="2022" name="Int. J. Mol. Sci.">
        <title>Draft Genome of Tanacetum Coccineum: Genomic Comparison of Closely Related Tanacetum-Family Plants.</title>
        <authorList>
            <person name="Yamashiro T."/>
            <person name="Shiraishi A."/>
            <person name="Nakayama K."/>
            <person name="Satake H."/>
        </authorList>
    </citation>
    <scope>NUCLEOTIDE SEQUENCE</scope>
</reference>
<proteinExistence type="predicted"/>
<keyword evidence="1" id="KW-0812">Transmembrane</keyword>
<keyword evidence="1" id="KW-0472">Membrane</keyword>
<keyword evidence="1" id="KW-1133">Transmembrane helix</keyword>
<gene>
    <name evidence="2" type="ORF">Tco_1124561</name>
</gene>